<feature type="transmembrane region" description="Helical" evidence="1">
    <location>
        <begin position="107"/>
        <end position="128"/>
    </location>
</feature>
<dbReference type="Proteomes" id="UP001138686">
    <property type="component" value="Unassembled WGS sequence"/>
</dbReference>
<feature type="transmembrane region" description="Helical" evidence="1">
    <location>
        <begin position="161"/>
        <end position="179"/>
    </location>
</feature>
<feature type="transmembrane region" description="Helical" evidence="1">
    <location>
        <begin position="341"/>
        <end position="363"/>
    </location>
</feature>
<accession>A0A9X1FP20</accession>
<keyword evidence="1" id="KW-1133">Transmembrane helix</keyword>
<dbReference type="RefSeq" id="WP_219051865.1">
    <property type="nucleotide sequence ID" value="NZ_JAHWDP010000002.1"/>
</dbReference>
<feature type="transmembrane region" description="Helical" evidence="1">
    <location>
        <begin position="226"/>
        <end position="244"/>
    </location>
</feature>
<name>A0A9X1FP20_9FLAO</name>
<feature type="transmembrane region" description="Helical" evidence="1">
    <location>
        <begin position="369"/>
        <end position="387"/>
    </location>
</feature>
<evidence type="ECO:0000313" key="3">
    <source>
        <dbReference type="Proteomes" id="UP001138686"/>
    </source>
</evidence>
<feature type="transmembrane region" description="Helical" evidence="1">
    <location>
        <begin position="38"/>
        <end position="57"/>
    </location>
</feature>
<feature type="transmembrane region" description="Helical" evidence="1">
    <location>
        <begin position="6"/>
        <end position="26"/>
    </location>
</feature>
<protein>
    <submittedName>
        <fullName evidence="2">Uncharacterized protein</fullName>
    </submittedName>
</protein>
<sequence>MIILDICICIIAFLLGYNLVNFFSDLTKNEKSFLRKLFFFHFFIGICFSILVGRYGGDAQLYWSFPKMYELNDVFNVIEKGSPSGIVYLINYFPSHILDLSFFTGNMIYSLFGYISFIYIFFILKRIIPDTEKLKEIKLFNIPIHPWIWFLPNLHYWSSGIGKDTILFFCIALFVYSLLEFKKRFLGILLSIFIAILIRPHIMLFLVAAFGVAYLFDGYLKNYQKIFIFLLFIAAFASMFNYVVEFIRLESLDITAIEQYANTKASKLNQADSGSGIDISGYPFPLKVFTFLYRPLFFDINGVLAVVASFENLILLLLTIKIVRNKPFRSLRNSNGLIKGLVFYFLIGASLFSLILGNLGIMLRQKNAFIPYLIIFGLWIIFYNSQYSKSINNNQMGAS</sequence>
<gene>
    <name evidence="2" type="ORF">KXJ69_04940</name>
</gene>
<evidence type="ECO:0000256" key="1">
    <source>
        <dbReference type="SAM" id="Phobius"/>
    </source>
</evidence>
<feature type="transmembrane region" description="Helical" evidence="1">
    <location>
        <begin position="296"/>
        <end position="320"/>
    </location>
</feature>
<dbReference type="EMBL" id="JAHWDP010000002">
    <property type="protein sequence ID" value="MBW2937439.1"/>
    <property type="molecule type" value="Genomic_DNA"/>
</dbReference>
<comment type="caution">
    <text evidence="2">The sequence shown here is derived from an EMBL/GenBank/DDBJ whole genome shotgun (WGS) entry which is preliminary data.</text>
</comment>
<keyword evidence="1" id="KW-0472">Membrane</keyword>
<keyword evidence="3" id="KW-1185">Reference proteome</keyword>
<keyword evidence="1" id="KW-0812">Transmembrane</keyword>
<reference evidence="2" key="1">
    <citation type="submission" date="2021-07" db="EMBL/GenBank/DDBJ databases">
        <title>Aureisphaera sp. CAU 1614 isolated from sea sediment.</title>
        <authorList>
            <person name="Kim W."/>
        </authorList>
    </citation>
    <scope>NUCLEOTIDE SEQUENCE</scope>
    <source>
        <strain evidence="2">CAU 1614</strain>
    </source>
</reference>
<evidence type="ECO:0000313" key="2">
    <source>
        <dbReference type="EMBL" id="MBW2937439.1"/>
    </source>
</evidence>
<proteinExistence type="predicted"/>
<feature type="transmembrane region" description="Helical" evidence="1">
    <location>
        <begin position="185"/>
        <end position="214"/>
    </location>
</feature>
<organism evidence="2 3">
    <name type="scientific">Halomarinibacterium sedimenti</name>
    <dbReference type="NCBI Taxonomy" id="2857106"/>
    <lineage>
        <taxon>Bacteria</taxon>
        <taxon>Pseudomonadati</taxon>
        <taxon>Bacteroidota</taxon>
        <taxon>Flavobacteriia</taxon>
        <taxon>Flavobacteriales</taxon>
        <taxon>Flavobacteriaceae</taxon>
        <taxon>Halomarinibacterium</taxon>
    </lineage>
</organism>
<dbReference type="AlphaFoldDB" id="A0A9X1FP20"/>